<dbReference type="PATRIC" id="fig|1122147.4.peg.2311"/>
<keyword evidence="1" id="KW-1133">Transmembrane helix</keyword>
<reference evidence="2 3" key="1">
    <citation type="journal article" date="2015" name="Genome Announc.">
        <title>Expanding the biotechnology potential of lactobacilli through comparative genomics of 213 strains and associated genera.</title>
        <authorList>
            <person name="Sun Z."/>
            <person name="Harris H.M."/>
            <person name="McCann A."/>
            <person name="Guo C."/>
            <person name="Argimon S."/>
            <person name="Zhang W."/>
            <person name="Yang X."/>
            <person name="Jeffery I.B."/>
            <person name="Cooney J.C."/>
            <person name="Kagawa T.F."/>
            <person name="Liu W."/>
            <person name="Song Y."/>
            <person name="Salvetti E."/>
            <person name="Wrobel A."/>
            <person name="Rasinkangas P."/>
            <person name="Parkhill J."/>
            <person name="Rea M.C."/>
            <person name="O'Sullivan O."/>
            <person name="Ritari J."/>
            <person name="Douillard F.P."/>
            <person name="Paul Ross R."/>
            <person name="Yang R."/>
            <person name="Briner A.E."/>
            <person name="Felis G.E."/>
            <person name="de Vos W.M."/>
            <person name="Barrangou R."/>
            <person name="Klaenhammer T.R."/>
            <person name="Caufield P.W."/>
            <person name="Cui Y."/>
            <person name="Zhang H."/>
            <person name="O'Toole P.W."/>
        </authorList>
    </citation>
    <scope>NUCLEOTIDE SEQUENCE [LARGE SCALE GENOMIC DNA]</scope>
    <source>
        <strain evidence="2 3">DSM 16991</strain>
    </source>
</reference>
<comment type="caution">
    <text evidence="2">The sequence shown here is derived from an EMBL/GenBank/DDBJ whole genome shotgun (WGS) entry which is preliminary data.</text>
</comment>
<keyword evidence="1" id="KW-0472">Membrane</keyword>
<name>A0A0R1XKW8_9LACO</name>
<gene>
    <name evidence="2" type="ORF">FC91_GL002232</name>
</gene>
<evidence type="ECO:0000313" key="2">
    <source>
        <dbReference type="EMBL" id="KRM27942.1"/>
    </source>
</evidence>
<dbReference type="Proteomes" id="UP000050949">
    <property type="component" value="Unassembled WGS sequence"/>
</dbReference>
<protein>
    <recommendedName>
        <fullName evidence="4">DUF4179 domain-containing protein</fullName>
    </recommendedName>
</protein>
<proteinExistence type="predicted"/>
<dbReference type="EMBL" id="AZFW01000039">
    <property type="protein sequence ID" value="KRM27942.1"/>
    <property type="molecule type" value="Genomic_DNA"/>
</dbReference>
<dbReference type="AlphaFoldDB" id="A0A0R1XKW8"/>
<organism evidence="2 3">
    <name type="scientific">Schleiferilactobacillus harbinensis DSM 16991</name>
    <dbReference type="NCBI Taxonomy" id="1122147"/>
    <lineage>
        <taxon>Bacteria</taxon>
        <taxon>Bacillati</taxon>
        <taxon>Bacillota</taxon>
        <taxon>Bacilli</taxon>
        <taxon>Lactobacillales</taxon>
        <taxon>Lactobacillaceae</taxon>
        <taxon>Schleiferilactobacillus</taxon>
    </lineage>
</organism>
<sequence length="371" mass="40196">MSTTTDFQKITEQISVPTNLVDAAITQGIQAAAPRRKQHRRRITIGLAVAVLLLGAAITPATIQAGGIVPAFTQLLDQDGAKTHNFDPTMNMLLGNLYNQGLYDKVSVPAQRVGNVQVQPIGTLSTAGVVAVLIDYTGPGMQPDQLRRQTEQVDQVSGQHIIDTESNFGKVALGHYRQVIAFYTQGTTPVQAINLQLGKINGTQQTLAFKQLPVTQRPLQETVINQQSTVKAIHGGKITGRLTTIQQAPEALVVNYTLVFSQAGLSARWLENYSEAAWISEATVYDGQNNLGLLELGSGGQFLRTKTNAGQVTSQFQSIFAKSYGSLGDQHSLKDAPADAVVKFRLEIPGRRPNRQQVGTFTVPVRQLLTK</sequence>
<dbReference type="RefSeq" id="WP_027827930.1">
    <property type="nucleotide sequence ID" value="NZ_AUEH01000009.1"/>
</dbReference>
<accession>A0A0R1XKW8</accession>
<evidence type="ECO:0008006" key="4">
    <source>
        <dbReference type="Google" id="ProtNLM"/>
    </source>
</evidence>
<evidence type="ECO:0000313" key="3">
    <source>
        <dbReference type="Proteomes" id="UP000050949"/>
    </source>
</evidence>
<keyword evidence="1" id="KW-0812">Transmembrane</keyword>
<evidence type="ECO:0000256" key="1">
    <source>
        <dbReference type="SAM" id="Phobius"/>
    </source>
</evidence>
<feature type="transmembrane region" description="Helical" evidence="1">
    <location>
        <begin position="43"/>
        <end position="63"/>
    </location>
</feature>
<dbReference type="OrthoDB" id="2291499at2"/>